<keyword evidence="2" id="KW-1185">Reference proteome</keyword>
<dbReference type="EMBL" id="LSRX01000699">
    <property type="protein sequence ID" value="OLP90663.1"/>
    <property type="molecule type" value="Genomic_DNA"/>
</dbReference>
<dbReference type="AlphaFoldDB" id="A0A1Q9D634"/>
<dbReference type="OrthoDB" id="10338336at2759"/>
<sequence>MWQLQHYIYSQRPYASPSYVCHVQIFAILRTFVAWARTSFALSYTPELRPWHLLMRCQFLYEEFDFHHSDCRTPVSQESQLQQNPVAAMALATALAAICPQGPAADQYEDTEMATLHTSDGHVLPVLGGLLQARCPKLHGDGAKAFYAGEELTVVLPLLQWVYSGRVQDQPVSAGCGDCALFARMLQLAEGWGLRDAGELQDLLLAKRSRRRRSSLAEDLLAAYRSGHLRSVVFYCPTFKDEDEEVGLWPLDGGLATLLQLRSEYFRAMFRGGWAESVSANWRVLGEQIGGERGLRMEKTLKRGFLSLD</sequence>
<protein>
    <submittedName>
        <fullName evidence="1">Uncharacterized protein</fullName>
    </submittedName>
</protein>
<accession>A0A1Q9D634</accession>
<gene>
    <name evidence="1" type="ORF">AK812_SmicGene27705</name>
</gene>
<evidence type="ECO:0000313" key="1">
    <source>
        <dbReference type="EMBL" id="OLP90663.1"/>
    </source>
</evidence>
<evidence type="ECO:0000313" key="2">
    <source>
        <dbReference type="Proteomes" id="UP000186817"/>
    </source>
</evidence>
<name>A0A1Q9D634_SYMMI</name>
<dbReference type="Proteomes" id="UP000186817">
    <property type="component" value="Unassembled WGS sequence"/>
</dbReference>
<proteinExistence type="predicted"/>
<comment type="caution">
    <text evidence="1">The sequence shown here is derived from an EMBL/GenBank/DDBJ whole genome shotgun (WGS) entry which is preliminary data.</text>
</comment>
<reference evidence="1 2" key="1">
    <citation type="submission" date="2016-02" db="EMBL/GenBank/DDBJ databases">
        <title>Genome analysis of coral dinoflagellate symbionts highlights evolutionary adaptations to a symbiotic lifestyle.</title>
        <authorList>
            <person name="Aranda M."/>
            <person name="Li Y."/>
            <person name="Liew Y.J."/>
            <person name="Baumgarten S."/>
            <person name="Simakov O."/>
            <person name="Wilson M."/>
            <person name="Piel J."/>
            <person name="Ashoor H."/>
            <person name="Bougouffa S."/>
            <person name="Bajic V.B."/>
            <person name="Ryu T."/>
            <person name="Ravasi T."/>
            <person name="Bayer T."/>
            <person name="Micklem G."/>
            <person name="Kim H."/>
            <person name="Bhak J."/>
            <person name="Lajeunesse T.C."/>
            <person name="Voolstra C.R."/>
        </authorList>
    </citation>
    <scope>NUCLEOTIDE SEQUENCE [LARGE SCALE GENOMIC DNA]</scope>
    <source>
        <strain evidence="1 2">CCMP2467</strain>
    </source>
</reference>
<organism evidence="1 2">
    <name type="scientific">Symbiodinium microadriaticum</name>
    <name type="common">Dinoflagellate</name>
    <name type="synonym">Zooxanthella microadriatica</name>
    <dbReference type="NCBI Taxonomy" id="2951"/>
    <lineage>
        <taxon>Eukaryota</taxon>
        <taxon>Sar</taxon>
        <taxon>Alveolata</taxon>
        <taxon>Dinophyceae</taxon>
        <taxon>Suessiales</taxon>
        <taxon>Symbiodiniaceae</taxon>
        <taxon>Symbiodinium</taxon>
    </lineage>
</organism>